<evidence type="ECO:0000256" key="3">
    <source>
        <dbReference type="ARBA" id="ARBA00022729"/>
    </source>
</evidence>
<reference evidence="9" key="1">
    <citation type="submission" date="2023-03" db="EMBL/GenBank/DDBJ databases">
        <title>Andean soil-derived lignocellulolytic bacterial consortium as a source of novel taxa and putative plastic-active enzymes.</title>
        <authorList>
            <person name="Diaz-Garcia L."/>
            <person name="Chuvochina M."/>
            <person name="Feuerriegel G."/>
            <person name="Bunk B."/>
            <person name="Sproer C."/>
            <person name="Streit W.R."/>
            <person name="Rodriguez L.M."/>
            <person name="Overmann J."/>
            <person name="Jimenez D.J."/>
        </authorList>
    </citation>
    <scope>NUCLEOTIDE SEQUENCE</scope>
    <source>
        <strain evidence="9">MAG 7</strain>
    </source>
</reference>
<dbReference type="InterPro" id="IPR033985">
    <property type="entry name" value="SusD-like_N"/>
</dbReference>
<accession>A0AAJ6BH94</accession>
<feature type="domain" description="SusD-like N-terminal" evidence="8">
    <location>
        <begin position="73"/>
        <end position="239"/>
    </location>
</feature>
<evidence type="ECO:0000259" key="8">
    <source>
        <dbReference type="Pfam" id="PF14322"/>
    </source>
</evidence>
<dbReference type="Gene3D" id="1.25.40.390">
    <property type="match status" value="2"/>
</dbReference>
<keyword evidence="3" id="KW-0732">Signal</keyword>
<protein>
    <submittedName>
        <fullName evidence="9">RagB/SusD family nutrient uptake outer membrane protein</fullName>
    </submittedName>
</protein>
<keyword evidence="5" id="KW-0998">Cell outer membrane</keyword>
<name>A0AAJ6BH94_9BACT</name>
<feature type="region of interest" description="Disordered" evidence="6">
    <location>
        <begin position="452"/>
        <end position="474"/>
    </location>
</feature>
<dbReference type="GO" id="GO:0009279">
    <property type="term" value="C:cell outer membrane"/>
    <property type="evidence" value="ECO:0007669"/>
    <property type="project" value="UniProtKB-SubCell"/>
</dbReference>
<evidence type="ECO:0000256" key="1">
    <source>
        <dbReference type="ARBA" id="ARBA00004442"/>
    </source>
</evidence>
<comment type="similarity">
    <text evidence="2">Belongs to the SusD family.</text>
</comment>
<sequence length="474" mass="54139">MKQSIYITILSLGTLMLGSCSKFLEEQSQSEVIPTTAADFRELLLGSGYLVKEEPFAFTFLMDDDVEFRYDDQGNTNPGSSTAIQHFPNFTWQPNFMDVNGLGQLVSENPGTTAYAISYKYIMGCNAVLDNIDEAIGTQTEKDRVRGEALAMRAWHYFRLVNVFGEPYNYNKDALGVPLKLTSELTDQLSARATVGQVYEVIVRDLQEAARLLDPLSITRRDYRINQPAIHILLSRVYLYMENWQGAVTEVNKAFEQGAQLVDLKTLYTSISYAYLRYANPEVEWVFGDDAELVQNPYPPNRDFIASFDAKDVRFRFGFSFSSGYYLISKVQASDATELRQSIRTPEAVLNRAEANAFLDNLSDALQDLNNLRRSRIADYQDVSITDKQELIQAIRNERRKELCFENHRWFDLRRYGMPAIEHRYMANPGEALQTFTLEEKDPMYTVPFPSSVITRNPGLQQNPGFSMPTRQGH</sequence>
<organism evidence="9 10">
    <name type="scientific">Candidatus Pseudobacter hemicellulosilyticus</name>
    <dbReference type="NCBI Taxonomy" id="3121375"/>
    <lineage>
        <taxon>Bacteria</taxon>
        <taxon>Pseudomonadati</taxon>
        <taxon>Bacteroidota</taxon>
        <taxon>Chitinophagia</taxon>
        <taxon>Chitinophagales</taxon>
        <taxon>Chitinophagaceae</taxon>
        <taxon>Pseudobacter</taxon>
    </lineage>
</organism>
<comment type="subcellular location">
    <subcellularLocation>
        <location evidence="1">Cell outer membrane</location>
    </subcellularLocation>
</comment>
<evidence type="ECO:0000256" key="5">
    <source>
        <dbReference type="ARBA" id="ARBA00023237"/>
    </source>
</evidence>
<feature type="domain" description="RagB/SusD" evidence="7">
    <location>
        <begin position="342"/>
        <end position="466"/>
    </location>
</feature>
<dbReference type="CDD" id="cd08977">
    <property type="entry name" value="SusD"/>
    <property type="match status" value="1"/>
</dbReference>
<dbReference type="Pfam" id="PF14322">
    <property type="entry name" value="SusD-like_3"/>
    <property type="match status" value="1"/>
</dbReference>
<evidence type="ECO:0000256" key="2">
    <source>
        <dbReference type="ARBA" id="ARBA00006275"/>
    </source>
</evidence>
<evidence type="ECO:0000313" key="9">
    <source>
        <dbReference type="EMBL" id="WEK37505.1"/>
    </source>
</evidence>
<feature type="compositionally biased region" description="Polar residues" evidence="6">
    <location>
        <begin position="452"/>
        <end position="465"/>
    </location>
</feature>
<dbReference type="InterPro" id="IPR011990">
    <property type="entry name" value="TPR-like_helical_dom_sf"/>
</dbReference>
<evidence type="ECO:0000256" key="6">
    <source>
        <dbReference type="SAM" id="MobiDB-lite"/>
    </source>
</evidence>
<dbReference type="SUPFAM" id="SSF48452">
    <property type="entry name" value="TPR-like"/>
    <property type="match status" value="1"/>
</dbReference>
<evidence type="ECO:0000313" key="10">
    <source>
        <dbReference type="Proteomes" id="UP001220610"/>
    </source>
</evidence>
<dbReference type="PROSITE" id="PS51257">
    <property type="entry name" value="PROKAR_LIPOPROTEIN"/>
    <property type="match status" value="1"/>
</dbReference>
<dbReference type="Proteomes" id="UP001220610">
    <property type="component" value="Chromosome"/>
</dbReference>
<evidence type="ECO:0000256" key="4">
    <source>
        <dbReference type="ARBA" id="ARBA00023136"/>
    </source>
</evidence>
<proteinExistence type="inferred from homology"/>
<keyword evidence="4" id="KW-0472">Membrane</keyword>
<dbReference type="Pfam" id="PF07980">
    <property type="entry name" value="SusD_RagB"/>
    <property type="match status" value="1"/>
</dbReference>
<dbReference type="InterPro" id="IPR012944">
    <property type="entry name" value="SusD_RagB_dom"/>
</dbReference>
<dbReference type="EMBL" id="CP119311">
    <property type="protein sequence ID" value="WEK37505.1"/>
    <property type="molecule type" value="Genomic_DNA"/>
</dbReference>
<evidence type="ECO:0000259" key="7">
    <source>
        <dbReference type="Pfam" id="PF07980"/>
    </source>
</evidence>
<gene>
    <name evidence="9" type="ORF">P0Y53_08320</name>
</gene>
<dbReference type="AlphaFoldDB" id="A0AAJ6BH94"/>